<accession>A0A1T4UTZ6</accession>
<reference evidence="2" key="1">
    <citation type="submission" date="2017-02" db="EMBL/GenBank/DDBJ databases">
        <authorList>
            <person name="Varghese N."/>
            <person name="Submissions S."/>
        </authorList>
    </citation>
    <scope>NUCLEOTIDE SEQUENCE [LARGE SCALE GENOMIC DNA]</scope>
    <source>
        <strain evidence="2">DSM 22720</strain>
    </source>
</reference>
<dbReference type="Proteomes" id="UP000190162">
    <property type="component" value="Unassembled WGS sequence"/>
</dbReference>
<gene>
    <name evidence="1" type="ORF">SAMN02745132_02521</name>
</gene>
<sequence>MLAESGERIDMPPFISGLFHNVDFLIHVFDEWNHGGVVVHCHDFTRYRVGHHIRQQIFVGLVFNTLRFYH</sequence>
<name>A0A1T4UTZ6_9GAMM</name>
<evidence type="ECO:0000313" key="1">
    <source>
        <dbReference type="EMBL" id="SKA56116.1"/>
    </source>
</evidence>
<keyword evidence="2" id="KW-1185">Reference proteome</keyword>
<dbReference type="AlphaFoldDB" id="A0A1T4UTZ6"/>
<proteinExistence type="predicted"/>
<protein>
    <submittedName>
        <fullName evidence="1">Uncharacterized protein</fullName>
    </submittedName>
</protein>
<evidence type="ECO:0000313" key="2">
    <source>
        <dbReference type="Proteomes" id="UP000190162"/>
    </source>
</evidence>
<dbReference type="EMBL" id="FUXU01000030">
    <property type="protein sequence ID" value="SKA56116.1"/>
    <property type="molecule type" value="Genomic_DNA"/>
</dbReference>
<organism evidence="1 2">
    <name type="scientific">Enterovibrio nigricans DSM 22720</name>
    <dbReference type="NCBI Taxonomy" id="1121868"/>
    <lineage>
        <taxon>Bacteria</taxon>
        <taxon>Pseudomonadati</taxon>
        <taxon>Pseudomonadota</taxon>
        <taxon>Gammaproteobacteria</taxon>
        <taxon>Vibrionales</taxon>
        <taxon>Vibrionaceae</taxon>
        <taxon>Enterovibrio</taxon>
    </lineage>
</organism>